<keyword evidence="1" id="KW-1133">Transmembrane helix</keyword>
<dbReference type="Proteomes" id="UP000594873">
    <property type="component" value="Chromosome"/>
</dbReference>
<keyword evidence="3" id="KW-1185">Reference proteome</keyword>
<dbReference type="KEGG" id="sflv:IC614_11290"/>
<reference evidence="2 3" key="1">
    <citation type="submission" date="2020-11" db="EMBL/GenBank/DDBJ databases">
        <title>Genome seq and assembly of Sphingosinicella sp.</title>
        <authorList>
            <person name="Chhetri G."/>
        </authorList>
    </citation>
    <scope>NUCLEOTIDE SEQUENCE [LARGE SCALE GENOMIC DNA]</scope>
    <source>
        <strain evidence="2 3">UDD2</strain>
    </source>
</reference>
<evidence type="ECO:0000256" key="1">
    <source>
        <dbReference type="SAM" id="Phobius"/>
    </source>
</evidence>
<evidence type="ECO:0000313" key="2">
    <source>
        <dbReference type="EMBL" id="QPQ54886.1"/>
    </source>
</evidence>
<dbReference type="AlphaFoldDB" id="A0A7T2GJ83"/>
<gene>
    <name evidence="2" type="ORF">IC614_11290</name>
</gene>
<evidence type="ECO:0000313" key="3">
    <source>
        <dbReference type="Proteomes" id="UP000594873"/>
    </source>
</evidence>
<organism evidence="2 3">
    <name type="scientific">Allosphingosinicella flava</name>
    <dbReference type="NCBI Taxonomy" id="2771430"/>
    <lineage>
        <taxon>Bacteria</taxon>
        <taxon>Pseudomonadati</taxon>
        <taxon>Pseudomonadota</taxon>
        <taxon>Alphaproteobacteria</taxon>
        <taxon>Sphingomonadales</taxon>
        <taxon>Sphingomonadaceae</taxon>
        <taxon>Allosphingosinicella</taxon>
    </lineage>
</organism>
<proteinExistence type="predicted"/>
<sequence length="58" mass="7123">MIFPAVPALVILMLAYMFWLAVFRMRRERIAFARAEIRRRLAARRARREKRRLAQLHR</sequence>
<accession>A0A7T2GJ83</accession>
<feature type="transmembrane region" description="Helical" evidence="1">
    <location>
        <begin position="6"/>
        <end position="23"/>
    </location>
</feature>
<name>A0A7T2GJ83_9SPHN</name>
<keyword evidence="1" id="KW-0472">Membrane</keyword>
<evidence type="ECO:0008006" key="4">
    <source>
        <dbReference type="Google" id="ProtNLM"/>
    </source>
</evidence>
<dbReference type="RefSeq" id="WP_200971562.1">
    <property type="nucleotide sequence ID" value="NZ_CP065592.1"/>
</dbReference>
<keyword evidence="1" id="KW-0812">Transmembrane</keyword>
<protein>
    <recommendedName>
        <fullName evidence="4">Heme exporter protein D</fullName>
    </recommendedName>
</protein>
<dbReference type="EMBL" id="CP065592">
    <property type="protein sequence ID" value="QPQ54886.1"/>
    <property type="molecule type" value="Genomic_DNA"/>
</dbReference>